<feature type="region of interest" description="Disordered" evidence="4">
    <location>
        <begin position="1278"/>
        <end position="1316"/>
    </location>
</feature>
<feature type="region of interest" description="Disordered" evidence="4">
    <location>
        <begin position="211"/>
        <end position="242"/>
    </location>
</feature>
<dbReference type="SUPFAM" id="SSF52540">
    <property type="entry name" value="P-loop containing nucleoside triphosphate hydrolases"/>
    <property type="match status" value="1"/>
</dbReference>
<dbReference type="SMART" id="SM00320">
    <property type="entry name" value="WD40"/>
    <property type="match status" value="14"/>
</dbReference>
<dbReference type="InterPro" id="IPR027417">
    <property type="entry name" value="P-loop_NTPase"/>
</dbReference>
<dbReference type="Gene3D" id="1.10.260.40">
    <property type="entry name" value="lambda repressor-like DNA-binding domains"/>
    <property type="match status" value="1"/>
</dbReference>
<feature type="repeat" description="WD" evidence="3">
    <location>
        <begin position="979"/>
        <end position="999"/>
    </location>
</feature>
<dbReference type="PROSITE" id="PS50082">
    <property type="entry name" value="WD_REPEATS_2"/>
    <property type="match status" value="14"/>
</dbReference>
<dbReference type="InterPro" id="IPR001387">
    <property type="entry name" value="Cro/C1-type_HTH"/>
</dbReference>
<dbReference type="InterPro" id="IPR010982">
    <property type="entry name" value="Lambda_DNA-bd_dom_sf"/>
</dbReference>
<feature type="repeat" description="WD" evidence="3">
    <location>
        <begin position="1178"/>
        <end position="1210"/>
    </location>
</feature>
<feature type="repeat" description="WD" evidence="3">
    <location>
        <begin position="792"/>
        <end position="833"/>
    </location>
</feature>
<dbReference type="EMBL" id="FNAX01000012">
    <property type="protein sequence ID" value="SDF92203.1"/>
    <property type="molecule type" value="Genomic_DNA"/>
</dbReference>
<feature type="repeat" description="WD" evidence="3">
    <location>
        <begin position="665"/>
        <end position="696"/>
    </location>
</feature>
<feature type="repeat" description="WD" evidence="3">
    <location>
        <begin position="1220"/>
        <end position="1253"/>
    </location>
</feature>
<dbReference type="PROSITE" id="PS50943">
    <property type="entry name" value="HTH_CROC1"/>
    <property type="match status" value="1"/>
</dbReference>
<feature type="repeat" description="WD" evidence="3">
    <location>
        <begin position="1010"/>
        <end position="1051"/>
    </location>
</feature>
<feature type="repeat" description="WD" evidence="3">
    <location>
        <begin position="1052"/>
        <end position="1093"/>
    </location>
</feature>
<dbReference type="Proteomes" id="UP000198614">
    <property type="component" value="Unassembled WGS sequence"/>
</dbReference>
<dbReference type="PANTHER" id="PTHR19879:SF9">
    <property type="entry name" value="TRANSCRIPTION INITIATION FACTOR TFIID SUBUNIT 5"/>
    <property type="match status" value="1"/>
</dbReference>
<evidence type="ECO:0000313" key="7">
    <source>
        <dbReference type="Proteomes" id="UP000198614"/>
    </source>
</evidence>
<proteinExistence type="predicted"/>
<feature type="repeat" description="WD" evidence="3">
    <location>
        <begin position="750"/>
        <end position="791"/>
    </location>
</feature>
<dbReference type="PRINTS" id="PR00320">
    <property type="entry name" value="GPROTEINBRPT"/>
</dbReference>
<protein>
    <submittedName>
        <fullName evidence="6">WD40 repeat</fullName>
    </submittedName>
</protein>
<dbReference type="GO" id="GO:0003677">
    <property type="term" value="F:DNA binding"/>
    <property type="evidence" value="ECO:0007669"/>
    <property type="project" value="InterPro"/>
</dbReference>
<dbReference type="Pfam" id="PF13560">
    <property type="entry name" value="HTH_31"/>
    <property type="match status" value="1"/>
</dbReference>
<reference evidence="6 7" key="1">
    <citation type="submission" date="2016-10" db="EMBL/GenBank/DDBJ databases">
        <authorList>
            <person name="de Groot N.N."/>
        </authorList>
    </citation>
    <scope>NUCLEOTIDE SEQUENCE [LARGE SCALE GENOMIC DNA]</scope>
    <source>
        <strain evidence="6 7">CGMCC 4.1859</strain>
    </source>
</reference>
<feature type="repeat" description="WD" evidence="3">
    <location>
        <begin position="888"/>
        <end position="929"/>
    </location>
</feature>
<dbReference type="InterPro" id="IPR036322">
    <property type="entry name" value="WD40_repeat_dom_sf"/>
</dbReference>
<evidence type="ECO:0000313" key="6">
    <source>
        <dbReference type="EMBL" id="SDF92203.1"/>
    </source>
</evidence>
<dbReference type="PROSITE" id="PS50294">
    <property type="entry name" value="WD_REPEATS_REGION"/>
    <property type="match status" value="12"/>
</dbReference>
<feature type="repeat" description="WD" evidence="3">
    <location>
        <begin position="833"/>
        <end position="866"/>
    </location>
</feature>
<dbReference type="Gene3D" id="2.130.10.10">
    <property type="entry name" value="YVTN repeat-like/Quinoprotein amine dehydrogenase"/>
    <property type="match status" value="6"/>
</dbReference>
<dbReference type="InterPro" id="IPR049052">
    <property type="entry name" value="nSTAND1"/>
</dbReference>
<dbReference type="SUPFAM" id="SSF50978">
    <property type="entry name" value="WD40 repeat-like"/>
    <property type="match status" value="3"/>
</dbReference>
<dbReference type="InterPro" id="IPR019775">
    <property type="entry name" value="WD40_repeat_CS"/>
</dbReference>
<feature type="repeat" description="WD" evidence="3">
    <location>
        <begin position="1136"/>
        <end position="1177"/>
    </location>
</feature>
<dbReference type="InterPro" id="IPR015943">
    <property type="entry name" value="WD40/YVTN_repeat-like_dom_sf"/>
</dbReference>
<dbReference type="PROSITE" id="PS00678">
    <property type="entry name" value="WD_REPEATS_1"/>
    <property type="match status" value="5"/>
</dbReference>
<name>A0A1G7Q159_9ACTN</name>
<dbReference type="CDD" id="cd00093">
    <property type="entry name" value="HTH_XRE"/>
    <property type="match status" value="1"/>
</dbReference>
<dbReference type="Pfam" id="PF20703">
    <property type="entry name" value="nSTAND1"/>
    <property type="match status" value="1"/>
</dbReference>
<evidence type="ECO:0000259" key="5">
    <source>
        <dbReference type="PROSITE" id="PS50943"/>
    </source>
</evidence>
<feature type="domain" description="HTH cro/C1-type" evidence="5">
    <location>
        <begin position="47"/>
        <end position="100"/>
    </location>
</feature>
<dbReference type="SMART" id="SM00530">
    <property type="entry name" value="HTH_XRE"/>
    <property type="match status" value="1"/>
</dbReference>
<evidence type="ECO:0000256" key="1">
    <source>
        <dbReference type="ARBA" id="ARBA00022574"/>
    </source>
</evidence>
<sequence>MGEARNLSPEGPAGDAGGVSGDAAGDGGAGEGPPEREDPGEGFGAALRRARGERGLSLAALARLVHYSKGYLSKIENGGKPPTADLARRCDEALRAGGALSRLVPGVPRARAPEQVSDVCPYRGLAAFGPEDADWFFGRERATAALVQRLARQSGRGPLAVVAPSGAGKSSLLRAGLVPALAREGTAEAPAPRVLVCTPTARPLAHLRALLGTEEREPGPPLRSGPPVRSGADDDSAERVRPGGSVRSVLVVDQFEELFTLCRDEAERRAYLRELTALCAGPEAPALVVLGLRADFSGHCLARPELAGVFTGGLFVLGPMTSAELRAAVTRPAERAGLLLEPGLLELLLRDAGAEDGAEDGTATVSAGSLPLLSHALLATWDQRSGRTLTVAGYTATGGLHGAVARTAEEVFTGLDRAGREAARRVLLRLVHVREGEAATRRALAPDRLLAGMNERSAATAALDALVRARLVTAGESAVRITHEVLLRAWPRLREWIDADRAGLLLRQRLADAASAWAHAGRDPELLYRGNRLAAATEWADARGEHDPPGPVEEEFLAACRGAEQGRRLTSLRRARVQRRLLATLAVLLALAVGAGVLAFHQRAAALRERRVAQSQALAVRSLAMAAGRPEASMLMAARAYRTAPTVQARGALLSTQSGAFAGRLSGHTGAVNGVAFSPGGRLLATAGADSTVRLWGGPGLRSPVATLTGYGAPLLSVAFAPDGRTLAAAGGDGTVRLWRLPERRAAGVLYGHAGAVRSVAFSPDGGTLVSGGADGTVRLWDVRARKQRAVLRGHHDAVHAVAFGPEGRRVVSGSADRTVRLWRMRGGRSTVLRGHADAVLGVAFAPDGRSVASGGADRTVRIWDVGGRAAQGEKETGRVVSRGETVLRGHSDDVNAVAYTRDGTAVVSVSGDGTAKVWDTAGHRVTETLSGHTDYVLAVAVGPGNRLATGSFDRSAVLWDPGRGAWTSRPFTELWASAFAPDGRLLAAAGADGTVRLWHRRGHRPAGVLRGHRGAVFTVAFSPDGRLLASAGADRRVRLWDPAGRRPLATLRGHGGSVFGVAFSPDGRVLASASADRTVRLWDVRRHRELGTLAAHQDFVNAVAFSPDGRTLASGSDDLTVRLWDVASRAPLGVLRGHHGAVRSVSFAPGGRRLASSGNDGTVRVWDTSSGHSLATLTGHTGAVRAVAFSPDGDTLASGGIDGTLRLWDAVRHRPGPVLTGRGGAVWGVTFAPGGTRPVSCGTDGTVRRWSLGPAARAAAIRALVGAPAPAGFPGVSRFPSRWATRDPSTADPAAPQSRDAAGRVAAGPSPIRHR</sequence>
<gene>
    <name evidence="6" type="ORF">SAMN05216260_11263</name>
</gene>
<dbReference type="InterPro" id="IPR020472">
    <property type="entry name" value="WD40_PAC1"/>
</dbReference>
<dbReference type="InterPro" id="IPR001680">
    <property type="entry name" value="WD40_rpt"/>
</dbReference>
<dbReference type="SUPFAM" id="SSF47413">
    <property type="entry name" value="lambda repressor-like DNA-binding domains"/>
    <property type="match status" value="1"/>
</dbReference>
<evidence type="ECO:0000256" key="2">
    <source>
        <dbReference type="ARBA" id="ARBA00022737"/>
    </source>
</evidence>
<feature type="repeat" description="WD" evidence="3">
    <location>
        <begin position="930"/>
        <end position="961"/>
    </location>
</feature>
<evidence type="ECO:0000256" key="3">
    <source>
        <dbReference type="PROSITE-ProRule" id="PRU00221"/>
    </source>
</evidence>
<keyword evidence="2" id="KW-0677">Repeat</keyword>
<dbReference type="CDD" id="cd00200">
    <property type="entry name" value="WD40"/>
    <property type="match status" value="2"/>
</dbReference>
<keyword evidence="1 3" id="KW-0853">WD repeat</keyword>
<organism evidence="6 7">
    <name type="scientific">Streptomyces griseoaurantiacus</name>
    <dbReference type="NCBI Taxonomy" id="68213"/>
    <lineage>
        <taxon>Bacteria</taxon>
        <taxon>Bacillati</taxon>
        <taxon>Actinomycetota</taxon>
        <taxon>Actinomycetes</taxon>
        <taxon>Kitasatosporales</taxon>
        <taxon>Streptomycetaceae</taxon>
        <taxon>Streptomyces</taxon>
        <taxon>Streptomyces aurantiacus group</taxon>
    </lineage>
</organism>
<dbReference type="PANTHER" id="PTHR19879">
    <property type="entry name" value="TRANSCRIPTION INITIATION FACTOR TFIID"/>
    <property type="match status" value="1"/>
</dbReference>
<feature type="compositionally biased region" description="Gly residues" evidence="4">
    <location>
        <begin position="14"/>
        <end position="31"/>
    </location>
</feature>
<accession>A0A1G7Q159</accession>
<dbReference type="OrthoDB" id="134501at2"/>
<feature type="repeat" description="WD" evidence="3">
    <location>
        <begin position="1094"/>
        <end position="1135"/>
    </location>
</feature>
<dbReference type="Pfam" id="PF00400">
    <property type="entry name" value="WD40"/>
    <property type="match status" value="14"/>
</dbReference>
<feature type="repeat" description="WD" evidence="3">
    <location>
        <begin position="708"/>
        <end position="749"/>
    </location>
</feature>
<feature type="region of interest" description="Disordered" evidence="4">
    <location>
        <begin position="1"/>
        <end position="43"/>
    </location>
</feature>
<evidence type="ECO:0000256" key="4">
    <source>
        <dbReference type="SAM" id="MobiDB-lite"/>
    </source>
</evidence>